<keyword evidence="5 7" id="KW-1133">Transmembrane helix</keyword>
<dbReference type="PANTHER" id="PTHR30043:SF1">
    <property type="entry name" value="ABC TRANSPORT SYSTEM PERMEASE PROTEIN P69"/>
    <property type="match status" value="1"/>
</dbReference>
<accession>A0A0M0HMP0</accession>
<comment type="caution">
    <text evidence="9">The sequence shown here is derived from an EMBL/GenBank/DDBJ whole genome shotgun (WGS) entry which is preliminary data.</text>
</comment>
<keyword evidence="10" id="KW-1185">Reference proteome</keyword>
<evidence type="ECO:0000256" key="2">
    <source>
        <dbReference type="ARBA" id="ARBA00022448"/>
    </source>
</evidence>
<dbReference type="SUPFAM" id="SSF161098">
    <property type="entry name" value="MetI-like"/>
    <property type="match status" value="1"/>
</dbReference>
<keyword evidence="2 7" id="KW-0813">Transport</keyword>
<dbReference type="InterPro" id="IPR035906">
    <property type="entry name" value="MetI-like_sf"/>
</dbReference>
<comment type="similarity">
    <text evidence="7">Belongs to the binding-protein-dependent transport system permease family.</text>
</comment>
<evidence type="ECO:0000256" key="5">
    <source>
        <dbReference type="ARBA" id="ARBA00022989"/>
    </source>
</evidence>
<dbReference type="PATRIC" id="fig|693.5.peg.2530"/>
<evidence type="ECO:0000256" key="1">
    <source>
        <dbReference type="ARBA" id="ARBA00004651"/>
    </source>
</evidence>
<comment type="subcellular location">
    <subcellularLocation>
        <location evidence="1 7">Cell membrane</location>
        <topology evidence="1 7">Multi-pass membrane protein</topology>
    </subcellularLocation>
</comment>
<dbReference type="PROSITE" id="PS50928">
    <property type="entry name" value="ABC_TM1"/>
    <property type="match status" value="1"/>
</dbReference>
<evidence type="ECO:0000256" key="6">
    <source>
        <dbReference type="ARBA" id="ARBA00023136"/>
    </source>
</evidence>
<name>A0A0M0HMP0_VIBNE</name>
<dbReference type="GO" id="GO:0015416">
    <property type="term" value="F:ABC-type phosphonate transporter activity"/>
    <property type="evidence" value="ECO:0007669"/>
    <property type="project" value="InterPro"/>
</dbReference>
<dbReference type="Pfam" id="PF00528">
    <property type="entry name" value="BPD_transp_1"/>
    <property type="match status" value="1"/>
</dbReference>
<gene>
    <name evidence="9" type="ORF">AKJ17_12330</name>
</gene>
<evidence type="ECO:0000313" key="10">
    <source>
        <dbReference type="Proteomes" id="UP000037515"/>
    </source>
</evidence>
<feature type="transmembrane region" description="Helical" evidence="7">
    <location>
        <begin position="171"/>
        <end position="193"/>
    </location>
</feature>
<feature type="transmembrane region" description="Helical" evidence="7">
    <location>
        <begin position="137"/>
        <end position="159"/>
    </location>
</feature>
<feature type="domain" description="ABC transmembrane type-1" evidence="8">
    <location>
        <begin position="74"/>
        <end position="256"/>
    </location>
</feature>
<sequence>MAGLTADGKVENPFKASWVTRVGIAAVIAYLFYSVSTLGLTFDRLVIGIGESERLLARMFPPDFSRTSLLLGGLAESLQIAIISSFFGIVISLFLGLLAARNMMPAIVSTPVRGFIALCRSFHPVIIAILFVKAVGFGALAGILTLIFASIGFIAKLFAEAIEEISFKPVEAIRATGASFVSVILYAVMPQVFTRFIGFASYQLDSNLRNSTMVGIVGAGGLGGTLFSAFQRFDYDFVAAILITIIALILVGEFLSNVVRRIF</sequence>
<dbReference type="EMBL" id="LHPJ01000008">
    <property type="protein sequence ID" value="KOO03326.1"/>
    <property type="molecule type" value="Genomic_DNA"/>
</dbReference>
<dbReference type="InterPro" id="IPR000515">
    <property type="entry name" value="MetI-like"/>
</dbReference>
<evidence type="ECO:0000313" key="9">
    <source>
        <dbReference type="EMBL" id="KOO03326.1"/>
    </source>
</evidence>
<dbReference type="STRING" id="693.AKJ17_12330"/>
<protein>
    <submittedName>
        <fullName evidence="9">Phosphonate ABC transporter permease</fullName>
    </submittedName>
</protein>
<reference evidence="10" key="1">
    <citation type="submission" date="2015-08" db="EMBL/GenBank/DDBJ databases">
        <title>Vibrio galatheae sp. nov., a novel member of the Vibrionaceae family isolated from the Solomon Islands.</title>
        <authorList>
            <person name="Giubergia S."/>
            <person name="Machado H."/>
            <person name="Mateiu R.V."/>
            <person name="Gram L."/>
        </authorList>
    </citation>
    <scope>NUCLEOTIDE SEQUENCE [LARGE SCALE GENOMIC DNA]</scope>
    <source>
        <strain evidence="10">DSM 19584</strain>
    </source>
</reference>
<dbReference type="GO" id="GO:0005886">
    <property type="term" value="C:plasma membrane"/>
    <property type="evidence" value="ECO:0007669"/>
    <property type="project" value="UniProtKB-SubCell"/>
</dbReference>
<feature type="transmembrane region" description="Helical" evidence="7">
    <location>
        <begin position="237"/>
        <end position="255"/>
    </location>
</feature>
<dbReference type="InterPro" id="IPR005769">
    <property type="entry name" value="PhnE/PtxC"/>
</dbReference>
<feature type="transmembrane region" description="Helical" evidence="7">
    <location>
        <begin position="78"/>
        <end position="100"/>
    </location>
</feature>
<dbReference type="PANTHER" id="PTHR30043">
    <property type="entry name" value="PHOSPHONATES TRANSPORT SYSTEM PERMEASE PROTEIN"/>
    <property type="match status" value="1"/>
</dbReference>
<feature type="transmembrane region" description="Helical" evidence="7">
    <location>
        <begin position="213"/>
        <end position="230"/>
    </location>
</feature>
<dbReference type="Gene3D" id="1.10.3720.10">
    <property type="entry name" value="MetI-like"/>
    <property type="match status" value="1"/>
</dbReference>
<keyword evidence="3" id="KW-1003">Cell membrane</keyword>
<dbReference type="OrthoDB" id="9808005at2"/>
<evidence type="ECO:0000256" key="4">
    <source>
        <dbReference type="ARBA" id="ARBA00022692"/>
    </source>
</evidence>
<dbReference type="NCBIfam" id="TIGR01097">
    <property type="entry name" value="PhnE"/>
    <property type="match status" value="1"/>
</dbReference>
<evidence type="ECO:0000256" key="3">
    <source>
        <dbReference type="ARBA" id="ARBA00022475"/>
    </source>
</evidence>
<proteinExistence type="inferred from homology"/>
<feature type="transmembrane region" description="Helical" evidence="7">
    <location>
        <begin position="18"/>
        <end position="35"/>
    </location>
</feature>
<dbReference type="RefSeq" id="WP_053396112.1">
    <property type="nucleotide sequence ID" value="NZ_LHPJ01000008.1"/>
</dbReference>
<keyword evidence="4 7" id="KW-0812">Transmembrane</keyword>
<dbReference type="Proteomes" id="UP000037515">
    <property type="component" value="Unassembled WGS sequence"/>
</dbReference>
<keyword evidence="6 7" id="KW-0472">Membrane</keyword>
<evidence type="ECO:0000256" key="7">
    <source>
        <dbReference type="RuleBase" id="RU363032"/>
    </source>
</evidence>
<organism evidence="9 10">
    <name type="scientific">Vibrio nereis</name>
    <dbReference type="NCBI Taxonomy" id="693"/>
    <lineage>
        <taxon>Bacteria</taxon>
        <taxon>Pseudomonadati</taxon>
        <taxon>Pseudomonadota</taxon>
        <taxon>Gammaproteobacteria</taxon>
        <taxon>Vibrionales</taxon>
        <taxon>Vibrionaceae</taxon>
        <taxon>Vibrio</taxon>
    </lineage>
</organism>
<evidence type="ECO:0000259" key="8">
    <source>
        <dbReference type="PROSITE" id="PS50928"/>
    </source>
</evidence>
<dbReference type="CDD" id="cd06261">
    <property type="entry name" value="TM_PBP2"/>
    <property type="match status" value="1"/>
</dbReference>
<dbReference type="AlphaFoldDB" id="A0A0M0HMP0"/>